<keyword evidence="1" id="KW-0732">Signal</keyword>
<accession>T1KST2</accession>
<evidence type="ECO:0000256" key="1">
    <source>
        <dbReference type="SAM" id="SignalP"/>
    </source>
</evidence>
<dbReference type="EMBL" id="CAEY01000509">
    <property type="status" value="NOT_ANNOTATED_CDS"/>
    <property type="molecule type" value="Genomic_DNA"/>
</dbReference>
<dbReference type="AlphaFoldDB" id="T1KST2"/>
<dbReference type="HOGENOM" id="CLU_111735_0_0_1"/>
<keyword evidence="3" id="KW-1185">Reference proteome</keyword>
<dbReference type="EnsemblMetazoa" id="tetur20g00740.1">
    <property type="protein sequence ID" value="tetur20g00740.1"/>
    <property type="gene ID" value="tetur20g00740"/>
</dbReference>
<dbReference type="Proteomes" id="UP000015104">
    <property type="component" value="Unassembled WGS sequence"/>
</dbReference>
<feature type="chain" id="PRO_5004591821" evidence="1">
    <location>
        <begin position="19"/>
        <end position="214"/>
    </location>
</feature>
<sequence>MKLSIVLIAIVFVSTISAAPIEEPSAYREAVTNLILSHVKLWESATPAWDAEASLESNVLAYVFGPTGPGWDPDLSTDKNVDKILNSLKIAEIDKSIAQNAANLVGDFMMDLPLPLFFPHVQIGKQIVKDICQKYFPGVHEHDTIGGEFEEWIDSHDDLKGLDGKEFIVKFLTKIFSHFNISDIGPNSTLEEIAGRFAELLFDTLYSFNELMNS</sequence>
<evidence type="ECO:0000313" key="3">
    <source>
        <dbReference type="Proteomes" id="UP000015104"/>
    </source>
</evidence>
<feature type="signal peptide" evidence="1">
    <location>
        <begin position="1"/>
        <end position="18"/>
    </location>
</feature>
<proteinExistence type="predicted"/>
<protein>
    <submittedName>
        <fullName evidence="2">Uncharacterized protein</fullName>
    </submittedName>
</protein>
<reference evidence="2" key="2">
    <citation type="submission" date="2015-06" db="UniProtKB">
        <authorList>
            <consortium name="EnsemblMetazoa"/>
        </authorList>
    </citation>
    <scope>IDENTIFICATION</scope>
</reference>
<name>T1KST2_TETUR</name>
<dbReference type="KEGG" id="tut:107367046"/>
<gene>
    <name evidence="2" type="primary">107367046</name>
</gene>
<organism evidence="2 3">
    <name type="scientific">Tetranychus urticae</name>
    <name type="common">Two-spotted spider mite</name>
    <dbReference type="NCBI Taxonomy" id="32264"/>
    <lineage>
        <taxon>Eukaryota</taxon>
        <taxon>Metazoa</taxon>
        <taxon>Ecdysozoa</taxon>
        <taxon>Arthropoda</taxon>
        <taxon>Chelicerata</taxon>
        <taxon>Arachnida</taxon>
        <taxon>Acari</taxon>
        <taxon>Acariformes</taxon>
        <taxon>Trombidiformes</taxon>
        <taxon>Prostigmata</taxon>
        <taxon>Eleutherengona</taxon>
        <taxon>Raphignathae</taxon>
        <taxon>Tetranychoidea</taxon>
        <taxon>Tetranychidae</taxon>
        <taxon>Tetranychus</taxon>
    </lineage>
</organism>
<evidence type="ECO:0000313" key="2">
    <source>
        <dbReference type="EnsemblMetazoa" id="tetur20g00740.1"/>
    </source>
</evidence>
<reference evidence="3" key="1">
    <citation type="submission" date="2011-08" db="EMBL/GenBank/DDBJ databases">
        <authorList>
            <person name="Rombauts S."/>
        </authorList>
    </citation>
    <scope>NUCLEOTIDE SEQUENCE</scope>
    <source>
        <strain evidence="3">London</strain>
    </source>
</reference>